<dbReference type="OrthoDB" id="3564778at2759"/>
<evidence type="ECO:0000256" key="1">
    <source>
        <dbReference type="SAM" id="Phobius"/>
    </source>
</evidence>
<keyword evidence="1" id="KW-0812">Transmembrane</keyword>
<reference evidence="2 3" key="1">
    <citation type="submission" date="2016-03" db="EMBL/GenBank/DDBJ databases">
        <authorList>
            <person name="Ploux O."/>
        </authorList>
    </citation>
    <scope>NUCLEOTIDE SEQUENCE [LARGE SCALE GENOMIC DNA]</scope>
    <source>
        <strain evidence="2 3">UAMH 11012</strain>
    </source>
</reference>
<accession>A0A1L7WP87</accession>
<name>A0A1L7WP87_9HELO</name>
<keyword evidence="1" id="KW-0472">Membrane</keyword>
<evidence type="ECO:0000313" key="3">
    <source>
        <dbReference type="Proteomes" id="UP000184330"/>
    </source>
</evidence>
<keyword evidence="1" id="KW-1133">Transmembrane helix</keyword>
<keyword evidence="3" id="KW-1185">Reference proteome</keyword>
<evidence type="ECO:0000313" key="2">
    <source>
        <dbReference type="EMBL" id="CZR54584.1"/>
    </source>
</evidence>
<sequence length="447" mass="50555">MKSWISAGCVKIQRDMMTPSQTQTVQKDISLQAPPNIKSPFSAVPYYPPSTTRNFSFPFKNIDLELGQASSHPSHLESQPREFATQKETRQKILARRTFWATLAFGVLTLIYEAVSLLPAFHSSLSAAQGVNLQVKSEADSRQALAYSFLQECENRKAQNLPLGEDCIKNLAKTPKAPPDIDDWLMDAPVSRLRAFMLMVRSVLVFAKRAENNRNVYVCIDSSDGTWRTITIILWVLLERTGMISLVQLVHRYLSDRLFVFLGGRTPSWNNFLFVLLGGWTPLWMNLKPIGKVKMLALGIVTVASLLLELEHLLQTRHKHQRWTNSMNFMASCQLQSDLGVSLGEDCVQYLSRKLKPQPSLDLEDKIGLALIVIYVLILTICIRFQLREYYQNIMTEEELSALIKDEGGLIAVPCDSLPLHPDFNRTSLDWTSVSTTRSREDLSGGF</sequence>
<dbReference type="EMBL" id="FJOG01000005">
    <property type="protein sequence ID" value="CZR54584.1"/>
    <property type="molecule type" value="Genomic_DNA"/>
</dbReference>
<proteinExistence type="predicted"/>
<protein>
    <submittedName>
        <fullName evidence="2">Uncharacterized protein</fullName>
    </submittedName>
</protein>
<organism evidence="2 3">
    <name type="scientific">Phialocephala subalpina</name>
    <dbReference type="NCBI Taxonomy" id="576137"/>
    <lineage>
        <taxon>Eukaryota</taxon>
        <taxon>Fungi</taxon>
        <taxon>Dikarya</taxon>
        <taxon>Ascomycota</taxon>
        <taxon>Pezizomycotina</taxon>
        <taxon>Leotiomycetes</taxon>
        <taxon>Helotiales</taxon>
        <taxon>Mollisiaceae</taxon>
        <taxon>Phialocephala</taxon>
        <taxon>Phialocephala fortinii species complex</taxon>
    </lineage>
</organism>
<feature type="transmembrane region" description="Helical" evidence="1">
    <location>
        <begin position="99"/>
        <end position="121"/>
    </location>
</feature>
<dbReference type="Proteomes" id="UP000184330">
    <property type="component" value="Unassembled WGS sequence"/>
</dbReference>
<dbReference type="AlphaFoldDB" id="A0A1L7WP87"/>
<gene>
    <name evidence="2" type="ORF">PAC_04468</name>
</gene>
<feature type="transmembrane region" description="Helical" evidence="1">
    <location>
        <begin position="367"/>
        <end position="387"/>
    </location>
</feature>